<gene>
    <name evidence="2" type="ORF">MACK_001277</name>
</gene>
<feature type="region of interest" description="Disordered" evidence="1">
    <location>
        <begin position="787"/>
        <end position="809"/>
    </location>
</feature>
<evidence type="ECO:0000313" key="2">
    <source>
        <dbReference type="EMBL" id="UKK01924.2"/>
    </source>
</evidence>
<reference evidence="2" key="1">
    <citation type="submission" date="2022-07" db="EMBL/GenBank/DDBJ databases">
        <title>Evaluation of T. orientalis genome assembly methods using nanopore sequencing and analysis of variation between genomes.</title>
        <authorList>
            <person name="Yam J."/>
            <person name="Micallef M.L."/>
            <person name="Liu M."/>
            <person name="Djordjevic S.P."/>
            <person name="Bogema D.R."/>
            <person name="Jenkins C."/>
        </authorList>
    </citation>
    <scope>NUCLEOTIDE SEQUENCE</scope>
    <source>
        <strain evidence="2">Goon Nure</strain>
    </source>
</reference>
<evidence type="ECO:0000313" key="3">
    <source>
        <dbReference type="Proteomes" id="UP000244811"/>
    </source>
</evidence>
<sequence>MATIYLGTKEENFQTRISINLNVSIQGSKSTYQECKNFDVVTYTINYSGSYHNSLGPLSFVSNFYKLLLYKRSRTNSGSDIYQYRPNKIGDIVKQVDSYYHILDTDTPIALVFNTRDSKKYCRYEQLNFRGSSSVLPGLAIKDEKLSALLLSVYRSKYTTLLFTLGTRDNPKVLTKQQNIAKSRKYKKVTFYIKPGTHQGSGVALYSGKLFTLKPSNHLKNENPSYPESVKDKKFYAVIVYYTDSSNEPRDLAVLIQFVSECNIIHLRRSSNNPIIWLEDSADYNDDDQLSRKLDLIKKESESAIIYRLEKNGKDSSYGTERITVEKVQQEYESGYTVYKHTAGTRYKASNALILYNNSDVKLIENDSMEGVGKLATLNNQKFTEIKTYSFSHNEREHLLIKITWNSNNYYLHRFNKKGDKWKQLSLLELMDAGIDVISVTARGSSQLLDRLLEEKSQSDNLKAVLNYIEFSVNSIAVLVDKKLPYDQSEINSLISDEIPTIDISPNSINVVDRTGTFETCFGPDGYRVYKHDLQKAGQAVKKKLQDGKLYLRLYLERDLIKLCNESGNSHTFLEYKELSNQLYVYYYGTTDPRPLLFCYADKAYRPESLLSYRKKWVKVEKTIKCECQNDGNNKELLMVLSDVVGILNAVQIQENQGQYQVQDFKVRIYIKVSEERLNGFKKYVHEPNTGYTLGKVEYRHRGESKGSITYGDVQGLNKFVTTYYLEHDTTRKNPLLVQLEFKNSIKKSFQLKNANTSYEWDPLSYDKIKEDNPLHELFEINKKLDSKDSIGPEEPSIKDTEPTDGDNTVTIATSTTVTLGLAGGGTGLVIYKYSDFFLSLLTKVLSKGAA</sequence>
<name>A0A976MEL7_THEOR</name>
<evidence type="ECO:0000256" key="1">
    <source>
        <dbReference type="SAM" id="MobiDB-lite"/>
    </source>
</evidence>
<organism evidence="2 3">
    <name type="scientific">Theileria orientalis</name>
    <dbReference type="NCBI Taxonomy" id="68886"/>
    <lineage>
        <taxon>Eukaryota</taxon>
        <taxon>Sar</taxon>
        <taxon>Alveolata</taxon>
        <taxon>Apicomplexa</taxon>
        <taxon>Aconoidasida</taxon>
        <taxon>Piroplasmida</taxon>
        <taxon>Theileriidae</taxon>
        <taxon>Theileria</taxon>
    </lineage>
</organism>
<proteinExistence type="predicted"/>
<dbReference type="AlphaFoldDB" id="A0A976MEL7"/>
<accession>A0A976MEL7</accession>
<protein>
    <submittedName>
        <fullName evidence="2">Uncharacterized protein</fullName>
    </submittedName>
</protein>
<feature type="compositionally biased region" description="Basic and acidic residues" evidence="1">
    <location>
        <begin position="787"/>
        <end position="802"/>
    </location>
</feature>
<dbReference type="Proteomes" id="UP000244811">
    <property type="component" value="Chromosome 2"/>
</dbReference>
<dbReference type="EMBL" id="CP056071">
    <property type="protein sequence ID" value="UKK01924.2"/>
    <property type="molecule type" value="Genomic_DNA"/>
</dbReference>